<dbReference type="Proteomes" id="UP000289738">
    <property type="component" value="Chromosome B02"/>
</dbReference>
<organism evidence="6 7">
    <name type="scientific">Arachis hypogaea</name>
    <name type="common">Peanut</name>
    <dbReference type="NCBI Taxonomy" id="3818"/>
    <lineage>
        <taxon>Eukaryota</taxon>
        <taxon>Viridiplantae</taxon>
        <taxon>Streptophyta</taxon>
        <taxon>Embryophyta</taxon>
        <taxon>Tracheophyta</taxon>
        <taxon>Spermatophyta</taxon>
        <taxon>Magnoliopsida</taxon>
        <taxon>eudicotyledons</taxon>
        <taxon>Gunneridae</taxon>
        <taxon>Pentapetalae</taxon>
        <taxon>rosids</taxon>
        <taxon>fabids</taxon>
        <taxon>Fabales</taxon>
        <taxon>Fabaceae</taxon>
        <taxon>Papilionoideae</taxon>
        <taxon>50 kb inversion clade</taxon>
        <taxon>dalbergioids sensu lato</taxon>
        <taxon>Dalbergieae</taxon>
        <taxon>Pterocarpus clade</taxon>
        <taxon>Arachis</taxon>
    </lineage>
</organism>
<dbReference type="GO" id="GO:0008422">
    <property type="term" value="F:beta-glucosidase activity"/>
    <property type="evidence" value="ECO:0007669"/>
    <property type="project" value="TreeGrafter"/>
</dbReference>
<evidence type="ECO:0000313" key="6">
    <source>
        <dbReference type="EMBL" id="RYR26915.1"/>
    </source>
</evidence>
<evidence type="ECO:0000313" key="7">
    <source>
        <dbReference type="Proteomes" id="UP000289738"/>
    </source>
</evidence>
<keyword evidence="2" id="KW-0732">Signal</keyword>
<keyword evidence="5" id="KW-1133">Transmembrane helix</keyword>
<dbReference type="InterPro" id="IPR017853">
    <property type="entry name" value="GH"/>
</dbReference>
<name>A0A445AKJ4_ARAHY</name>
<dbReference type="FunFam" id="3.20.20.80:FF:000069">
    <property type="entry name" value="Beta-glucosidase 1"/>
    <property type="match status" value="1"/>
</dbReference>
<dbReference type="PROSITE" id="PS00653">
    <property type="entry name" value="GLYCOSYL_HYDROL_F1_2"/>
    <property type="match status" value="1"/>
</dbReference>
<dbReference type="PRINTS" id="PR00131">
    <property type="entry name" value="GLHYDRLASE1"/>
</dbReference>
<sequence>MQEDVQLMTKMGLDAYRFSISWSRLIPDGRGPINQKGLQYYNNLINELISQGIQAHVTLHHWDLPQALEDEYGGWINKKIVKDFTAYADVCFREFGDRVKHWTTMNEGNAFAEGGYDIGFLPPQHCSPSSIFNCSKGNSSTEPYLVTHNMLLAHASAATLYRNKYQFKQHGFIGFNLITYGFVPLTNSSEDITAVQRAQDFYHGFLNPFTFGDYPETMKKNVGSRLPIFTQSESNLVKGSIDFLGINFYFSFYVKDNPRSLYIKERDYAADVAAEFIVYTTNEASTDEIPITPWTLQGLLDSLKNIYGNFPIYIHENGQQTHRNSSLEDWPRINYLQEYIGSILHMLRNGHDIRGYFVWSFMDVFELLSGYEFTYGLYYIDLKDPTLRRQPKLSSVWYSNFLNNRTMDPMVAMQIEKKNPYYIMPFNNVIRRRRRMWKKGFVVVELLLLLVCSSVLLVVDGLRRDEYPPQFVFGASTSAYQVEGAADEDGRKPSIWDTYAHAGNANMFKGDGDIACDQYHKYKEFKHMLHYITGTYHKLLRMNMEDGRDFTRYADVCFREFGERVKHWTTVNEGNAFVKGGYDIGYLPPQHCSPPSIYNCSKGDSSNEPYLATHNMLLAHASAATLYRNKYQDKQHGLIGFNLLTFGFVPLTNTSEDIIATQRAQDFSHGWFLNPFIFGDYPETMKKMDNPRSLRIKDRDYVADMAVELTGQQTHRSSSLEDWPRIKYLQEYIESILHMQRNGHDIRGYFVWSFMDVFELLSGYEFTYGLYYVDLKDPTLRRQPKLSSVWYSNFLNNRTMDPMSSFSFVHLTSSTTHHNGTN</sequence>
<dbReference type="Gene3D" id="3.20.20.80">
    <property type="entry name" value="Glycosidases"/>
    <property type="match status" value="4"/>
</dbReference>
<evidence type="ECO:0000256" key="3">
    <source>
        <dbReference type="ARBA" id="ARBA00022801"/>
    </source>
</evidence>
<keyword evidence="5" id="KW-0812">Transmembrane</keyword>
<feature type="transmembrane region" description="Helical" evidence="5">
    <location>
        <begin position="356"/>
        <end position="380"/>
    </location>
</feature>
<evidence type="ECO:0000256" key="2">
    <source>
        <dbReference type="ARBA" id="ARBA00022729"/>
    </source>
</evidence>
<dbReference type="InterPro" id="IPR001360">
    <property type="entry name" value="Glyco_hydro_1"/>
</dbReference>
<protein>
    <recommendedName>
        <fullName evidence="8">Beta-glucosidase</fullName>
    </recommendedName>
</protein>
<dbReference type="PANTHER" id="PTHR10353:SF208">
    <property type="entry name" value="GLYCOSIDE HYDROLASE FAMILY 1 PROTEIN"/>
    <property type="match status" value="1"/>
</dbReference>
<accession>A0A445AKJ4</accession>
<dbReference type="InterPro" id="IPR033132">
    <property type="entry name" value="GH_1_N_CS"/>
</dbReference>
<dbReference type="AlphaFoldDB" id="A0A445AKJ4"/>
<keyword evidence="3" id="KW-0378">Hydrolase</keyword>
<keyword evidence="7" id="KW-1185">Reference proteome</keyword>
<dbReference type="GO" id="GO:0005975">
    <property type="term" value="P:carbohydrate metabolic process"/>
    <property type="evidence" value="ECO:0007669"/>
    <property type="project" value="InterPro"/>
</dbReference>
<gene>
    <name evidence="6" type="ORF">Ahy_B02g061227</name>
</gene>
<reference evidence="6 7" key="1">
    <citation type="submission" date="2019-01" db="EMBL/GenBank/DDBJ databases">
        <title>Sequencing of cultivated peanut Arachis hypogaea provides insights into genome evolution and oil improvement.</title>
        <authorList>
            <person name="Chen X."/>
        </authorList>
    </citation>
    <scope>NUCLEOTIDE SEQUENCE [LARGE SCALE GENOMIC DNA]</scope>
    <source>
        <strain evidence="7">cv. Fuhuasheng</strain>
        <tissue evidence="6">Leaves</tissue>
    </source>
</reference>
<evidence type="ECO:0008006" key="8">
    <source>
        <dbReference type="Google" id="ProtNLM"/>
    </source>
</evidence>
<keyword evidence="5" id="KW-0472">Membrane</keyword>
<evidence type="ECO:0000256" key="4">
    <source>
        <dbReference type="ARBA" id="ARBA00023180"/>
    </source>
</evidence>
<keyword evidence="4" id="KW-0325">Glycoprotein</keyword>
<proteinExistence type="inferred from homology"/>
<evidence type="ECO:0000256" key="1">
    <source>
        <dbReference type="ARBA" id="ARBA00010838"/>
    </source>
</evidence>
<dbReference type="SUPFAM" id="SSF51445">
    <property type="entry name" value="(Trans)glycosidases"/>
    <property type="match status" value="2"/>
</dbReference>
<dbReference type="STRING" id="3818.A0A445AKJ4"/>
<evidence type="ECO:0000256" key="5">
    <source>
        <dbReference type="SAM" id="Phobius"/>
    </source>
</evidence>
<feature type="transmembrane region" description="Helical" evidence="5">
    <location>
        <begin position="440"/>
        <end position="459"/>
    </location>
</feature>
<dbReference type="EMBL" id="SDMP01000012">
    <property type="protein sequence ID" value="RYR26915.1"/>
    <property type="molecule type" value="Genomic_DNA"/>
</dbReference>
<comment type="caution">
    <text evidence="6">The sequence shown here is derived from an EMBL/GenBank/DDBJ whole genome shotgun (WGS) entry which is preliminary data.</text>
</comment>
<comment type="similarity">
    <text evidence="1">Belongs to the glycosyl hydrolase 1 family.</text>
</comment>
<dbReference type="PANTHER" id="PTHR10353">
    <property type="entry name" value="GLYCOSYL HYDROLASE"/>
    <property type="match status" value="1"/>
</dbReference>
<dbReference type="Pfam" id="PF00232">
    <property type="entry name" value="Glyco_hydro_1"/>
    <property type="match status" value="4"/>
</dbReference>